<feature type="compositionally biased region" description="Basic and acidic residues" evidence="8">
    <location>
        <begin position="18"/>
        <end position="32"/>
    </location>
</feature>
<dbReference type="GO" id="GO:0071039">
    <property type="term" value="P:nuclear polyadenylation-dependent CUT catabolic process"/>
    <property type="evidence" value="ECO:0007669"/>
    <property type="project" value="TreeGrafter"/>
</dbReference>
<dbReference type="STRING" id="913774.A0A0C3DTW0"/>
<evidence type="ECO:0000313" key="11">
    <source>
        <dbReference type="Proteomes" id="UP000054321"/>
    </source>
</evidence>
<keyword evidence="4 7" id="KW-0863">Zinc-finger</keyword>
<dbReference type="PANTHER" id="PTHR46543:SF1">
    <property type="entry name" value="ZINC FINGER CCHC DOMAIN-CONTAINING PROTEIN 7"/>
    <property type="match status" value="1"/>
</dbReference>
<feature type="domain" description="CCHC-type" evidence="9">
    <location>
        <begin position="479"/>
        <end position="495"/>
    </location>
</feature>
<dbReference type="GO" id="GO:0008270">
    <property type="term" value="F:zinc ion binding"/>
    <property type="evidence" value="ECO:0007669"/>
    <property type="project" value="UniProtKB-KW"/>
</dbReference>
<evidence type="ECO:0000256" key="4">
    <source>
        <dbReference type="ARBA" id="ARBA00022771"/>
    </source>
</evidence>
<dbReference type="GO" id="GO:0071038">
    <property type="term" value="P:TRAMP-dependent tRNA surveillance pathway"/>
    <property type="evidence" value="ECO:0007669"/>
    <property type="project" value="TreeGrafter"/>
</dbReference>
<keyword evidence="2" id="KW-0479">Metal-binding</keyword>
<dbReference type="GO" id="GO:0031499">
    <property type="term" value="C:TRAMP complex"/>
    <property type="evidence" value="ECO:0007669"/>
    <property type="project" value="TreeGrafter"/>
</dbReference>
<keyword evidence="3" id="KW-0677">Repeat</keyword>
<evidence type="ECO:0000256" key="2">
    <source>
        <dbReference type="ARBA" id="ARBA00022723"/>
    </source>
</evidence>
<dbReference type="SMART" id="SM00343">
    <property type="entry name" value="ZnF_C2HC"/>
    <property type="match status" value="5"/>
</dbReference>
<evidence type="ECO:0000256" key="3">
    <source>
        <dbReference type="ARBA" id="ARBA00022737"/>
    </source>
</evidence>
<dbReference type="GO" id="GO:0071035">
    <property type="term" value="P:nuclear polyadenylation-dependent rRNA catabolic process"/>
    <property type="evidence" value="ECO:0007669"/>
    <property type="project" value="TreeGrafter"/>
</dbReference>
<feature type="region of interest" description="Disordered" evidence="8">
    <location>
        <begin position="629"/>
        <end position="767"/>
    </location>
</feature>
<dbReference type="InterPro" id="IPR051644">
    <property type="entry name" value="TRAMP_AT-DNA-binding"/>
</dbReference>
<dbReference type="GO" id="GO:0003723">
    <property type="term" value="F:RNA binding"/>
    <property type="evidence" value="ECO:0007669"/>
    <property type="project" value="TreeGrafter"/>
</dbReference>
<dbReference type="EMBL" id="KN832871">
    <property type="protein sequence ID" value="KIN05523.1"/>
    <property type="molecule type" value="Genomic_DNA"/>
</dbReference>
<dbReference type="InterPro" id="IPR036875">
    <property type="entry name" value="Znf_CCHC_sf"/>
</dbReference>
<feature type="compositionally biased region" description="Acidic residues" evidence="8">
    <location>
        <begin position="173"/>
        <end position="186"/>
    </location>
</feature>
<feature type="region of interest" description="Disordered" evidence="8">
    <location>
        <begin position="370"/>
        <end position="398"/>
    </location>
</feature>
<evidence type="ECO:0000256" key="5">
    <source>
        <dbReference type="ARBA" id="ARBA00022833"/>
    </source>
</evidence>
<feature type="compositionally biased region" description="Gly residues" evidence="8">
    <location>
        <begin position="731"/>
        <end position="744"/>
    </location>
</feature>
<proteinExistence type="predicted"/>
<name>A0A0C3DTW0_OIDMZ</name>
<dbReference type="Gene3D" id="4.10.60.10">
    <property type="entry name" value="Zinc finger, CCHC-type"/>
    <property type="match status" value="1"/>
</dbReference>
<feature type="compositionally biased region" description="Polar residues" evidence="8">
    <location>
        <begin position="143"/>
        <end position="158"/>
    </location>
</feature>
<reference evidence="11" key="2">
    <citation type="submission" date="2015-01" db="EMBL/GenBank/DDBJ databases">
        <title>Evolutionary Origins and Diversification of the Mycorrhizal Mutualists.</title>
        <authorList>
            <consortium name="DOE Joint Genome Institute"/>
            <consortium name="Mycorrhizal Genomics Consortium"/>
            <person name="Kohler A."/>
            <person name="Kuo A."/>
            <person name="Nagy L.G."/>
            <person name="Floudas D."/>
            <person name="Copeland A."/>
            <person name="Barry K.W."/>
            <person name="Cichocki N."/>
            <person name="Veneault-Fourrey C."/>
            <person name="LaButti K."/>
            <person name="Lindquist E.A."/>
            <person name="Lipzen A."/>
            <person name="Lundell T."/>
            <person name="Morin E."/>
            <person name="Murat C."/>
            <person name="Riley R."/>
            <person name="Ohm R."/>
            <person name="Sun H."/>
            <person name="Tunlid A."/>
            <person name="Henrissat B."/>
            <person name="Grigoriev I.V."/>
            <person name="Hibbett D.S."/>
            <person name="Martin F."/>
        </authorList>
    </citation>
    <scope>NUCLEOTIDE SEQUENCE [LARGE SCALE GENOMIC DNA]</scope>
    <source>
        <strain evidence="11">Zn</strain>
    </source>
</reference>
<evidence type="ECO:0000256" key="6">
    <source>
        <dbReference type="ARBA" id="ARBA00023242"/>
    </source>
</evidence>
<dbReference type="OrthoDB" id="7608935at2759"/>
<dbReference type="GO" id="GO:0071037">
    <property type="term" value="P:nuclear polyadenylation-dependent snRNA catabolic process"/>
    <property type="evidence" value="ECO:0007669"/>
    <property type="project" value="TreeGrafter"/>
</dbReference>
<dbReference type="GO" id="GO:0071031">
    <property type="term" value="P:nuclear mRNA surveillance of mRNA 3'-end processing"/>
    <property type="evidence" value="ECO:0007669"/>
    <property type="project" value="TreeGrafter"/>
</dbReference>
<gene>
    <name evidence="10" type="ORF">OIDMADRAFT_175716</name>
</gene>
<feature type="region of interest" description="Disordered" evidence="8">
    <location>
        <begin position="127"/>
        <end position="238"/>
    </location>
</feature>
<dbReference type="PROSITE" id="PS50158">
    <property type="entry name" value="ZF_CCHC"/>
    <property type="match status" value="1"/>
</dbReference>
<feature type="region of interest" description="Disordered" evidence="8">
    <location>
        <begin position="1"/>
        <end position="79"/>
    </location>
</feature>
<dbReference type="HOGENOM" id="CLU_345134_0_0_1"/>
<dbReference type="InterPro" id="IPR001878">
    <property type="entry name" value="Znf_CCHC"/>
</dbReference>
<reference evidence="10 11" key="1">
    <citation type="submission" date="2014-04" db="EMBL/GenBank/DDBJ databases">
        <authorList>
            <consortium name="DOE Joint Genome Institute"/>
            <person name="Kuo A."/>
            <person name="Martino E."/>
            <person name="Perotto S."/>
            <person name="Kohler A."/>
            <person name="Nagy L.G."/>
            <person name="Floudas D."/>
            <person name="Copeland A."/>
            <person name="Barry K.W."/>
            <person name="Cichocki N."/>
            <person name="Veneault-Fourrey C."/>
            <person name="LaButti K."/>
            <person name="Lindquist E.A."/>
            <person name="Lipzen A."/>
            <person name="Lundell T."/>
            <person name="Morin E."/>
            <person name="Murat C."/>
            <person name="Sun H."/>
            <person name="Tunlid A."/>
            <person name="Henrissat B."/>
            <person name="Grigoriev I.V."/>
            <person name="Hibbett D.S."/>
            <person name="Martin F."/>
            <person name="Nordberg H.P."/>
            <person name="Cantor M.N."/>
            <person name="Hua S.X."/>
        </authorList>
    </citation>
    <scope>NUCLEOTIDE SEQUENCE [LARGE SCALE GENOMIC DNA]</scope>
    <source>
        <strain evidence="10 11">Zn</strain>
    </source>
</reference>
<protein>
    <recommendedName>
        <fullName evidence="9">CCHC-type domain-containing protein</fullName>
    </recommendedName>
</protein>
<keyword evidence="6" id="KW-0539">Nucleus</keyword>
<evidence type="ECO:0000256" key="7">
    <source>
        <dbReference type="PROSITE-ProRule" id="PRU00047"/>
    </source>
</evidence>
<accession>A0A0C3DTW0</accession>
<feature type="compositionally biased region" description="Basic and acidic residues" evidence="8">
    <location>
        <begin position="48"/>
        <end position="63"/>
    </location>
</feature>
<dbReference type="PANTHER" id="PTHR46543">
    <property type="entry name" value="ZINC FINGER CCHC DOMAIN-CONTAINING PROTEIN 7"/>
    <property type="match status" value="1"/>
</dbReference>
<feature type="compositionally biased region" description="Polar residues" evidence="8">
    <location>
        <begin position="651"/>
        <end position="665"/>
    </location>
</feature>
<keyword evidence="5" id="KW-0862">Zinc</keyword>
<comment type="subcellular location">
    <subcellularLocation>
        <location evidence="1">Nucleus</location>
    </subcellularLocation>
</comment>
<evidence type="ECO:0000256" key="1">
    <source>
        <dbReference type="ARBA" id="ARBA00004123"/>
    </source>
</evidence>
<feature type="compositionally biased region" description="Basic and acidic residues" evidence="8">
    <location>
        <begin position="721"/>
        <end position="730"/>
    </location>
</feature>
<organism evidence="10 11">
    <name type="scientific">Oidiodendron maius (strain Zn)</name>
    <dbReference type="NCBI Taxonomy" id="913774"/>
    <lineage>
        <taxon>Eukaryota</taxon>
        <taxon>Fungi</taxon>
        <taxon>Dikarya</taxon>
        <taxon>Ascomycota</taxon>
        <taxon>Pezizomycotina</taxon>
        <taxon>Leotiomycetes</taxon>
        <taxon>Leotiomycetes incertae sedis</taxon>
        <taxon>Myxotrichaceae</taxon>
        <taxon>Oidiodendron</taxon>
    </lineage>
</organism>
<dbReference type="SUPFAM" id="SSF57756">
    <property type="entry name" value="Retrovirus zinc finger-like domains"/>
    <property type="match status" value="1"/>
</dbReference>
<dbReference type="Proteomes" id="UP000054321">
    <property type="component" value="Unassembled WGS sequence"/>
</dbReference>
<dbReference type="GO" id="GO:0071036">
    <property type="term" value="P:nuclear polyadenylation-dependent snoRNA catabolic process"/>
    <property type="evidence" value="ECO:0007669"/>
    <property type="project" value="TreeGrafter"/>
</dbReference>
<evidence type="ECO:0000313" key="10">
    <source>
        <dbReference type="EMBL" id="KIN05523.1"/>
    </source>
</evidence>
<evidence type="ECO:0000256" key="8">
    <source>
        <dbReference type="SAM" id="MobiDB-lite"/>
    </source>
</evidence>
<evidence type="ECO:0000259" key="9">
    <source>
        <dbReference type="PROSITE" id="PS50158"/>
    </source>
</evidence>
<dbReference type="AlphaFoldDB" id="A0A0C3DTW0"/>
<dbReference type="InParanoid" id="A0A0C3DTW0"/>
<sequence length="767" mass="83574">MGLLEDESEDSRTSAIGKKRDLADLEMPKESPADYSDNSVRRSHKRAKQDAEASSSEHVKDEIILNTPLQSSSDLPEAGISQIPSIDLSATAAIPSMTWNKGVQSGVRISFGSRGLSLSKALTAVHKDGQGDVSKGSVEAKPQTDNPQHSTADSSRSNLPLIVDSGTRPAQPDADDDADADAEDTESAMPQAKKARKKKTRVSESETNGGDAAKENQLVSSSTPHTPRDLQLPRLRPPEAKRIYENGRGEFVLEEVLQDNQQIRLNDLKAEAFVHHFLHANAQKLDSLSLKHLKGAFNSYLDLYYSHLPKHQLDKVRRSAATAEARALFTGVLAQVKQSTKDNATTHDPKDGQNAELEVLHPLQDEIHDAPKDSEVGATDASQPPSADIGENDEHSTPQITKGVEREDGEMSSDGFDVALSDLEIELLEKYFPTVPGSVIKPRCLACASSSHKTFDCPALTCSICHKSHLVSACPENVRCLKCRARGHPTKECPEKLSRTISEGISCDLCQSPDHLETACHLIWRSYHPKPEEIRTVRDIPVSCYMCGASNHYGPECGLHNGTIRSGGLTWSKPNLQKYLDPSSSGRAISAGTDFSLPNPTKRIFSIKGQAHDPIMLDDSDEDVEFIRPSVKSTSSKSRRRGQNQHIHFASQISAKEPSTSSFTAINPPRQPRQHFAGNNGFQDSTRYGRERTSSPPPRFDAFRVGLNENDRYLPQGPARGDYRPTDGGRHPGPGDSGFRGGPPGRSRVISSRGGGNGRGKKRGKGS</sequence>
<keyword evidence="11" id="KW-1185">Reference proteome</keyword>